<accession>A0A1I2L288</accession>
<sequence>MKKTRLSLFLLLSVILLSCKGNEVKPSEIKGQRIAIDEKIEPDAEIEEFVAPFKEHLNKTLDSTLAYNPNDMVKSDGDLNTAIGNLMADLVIEQANPIFKSRTGNEIDMVLLNHGGIRAGLNKGNISTRSAYALMPFENEIVVAELSGEKIKEMLTYLERAKTAHPVSGIQIEMDQDYKVTSAKINGEDFDEDKTYFVATSDYLQQGGDNMNFFKDPIQLYKVDYKLRNAIIDYFKKVDTLTVEKDNRFIRK</sequence>
<dbReference type="AlphaFoldDB" id="A0A1I2L288"/>
<name>A0A1I2L288_9FLAO</name>
<protein>
    <submittedName>
        <fullName evidence="3">5'-nucleotidase</fullName>
    </submittedName>
</protein>
<reference evidence="4" key="1">
    <citation type="submission" date="2016-10" db="EMBL/GenBank/DDBJ databases">
        <authorList>
            <person name="Varghese N."/>
            <person name="Submissions S."/>
        </authorList>
    </citation>
    <scope>NUCLEOTIDE SEQUENCE [LARGE SCALE GENOMIC DNA]</scope>
    <source>
        <strain evidence="4">DSM 23515</strain>
    </source>
</reference>
<feature type="domain" description="5'-Nucleotidase C-terminal" evidence="2">
    <location>
        <begin position="79"/>
        <end position="215"/>
    </location>
</feature>
<gene>
    <name evidence="3" type="ORF">SAMN04488033_106147</name>
</gene>
<dbReference type="PANTHER" id="PTHR11575">
    <property type="entry name" value="5'-NUCLEOTIDASE-RELATED"/>
    <property type="match status" value="1"/>
</dbReference>
<dbReference type="EMBL" id="FOOH01000006">
    <property type="protein sequence ID" value="SFF72658.1"/>
    <property type="molecule type" value="Genomic_DNA"/>
</dbReference>
<dbReference type="Gene3D" id="3.90.780.10">
    <property type="entry name" value="5'-Nucleotidase, C-terminal domain"/>
    <property type="match status" value="1"/>
</dbReference>
<dbReference type="GO" id="GO:0009166">
    <property type="term" value="P:nucleotide catabolic process"/>
    <property type="evidence" value="ECO:0007669"/>
    <property type="project" value="InterPro"/>
</dbReference>
<dbReference type="PRINTS" id="PR01607">
    <property type="entry name" value="APYRASEFAMLY"/>
</dbReference>
<dbReference type="PROSITE" id="PS51257">
    <property type="entry name" value="PROKAR_LIPOPROTEIN"/>
    <property type="match status" value="1"/>
</dbReference>
<dbReference type="GO" id="GO:0030288">
    <property type="term" value="C:outer membrane-bounded periplasmic space"/>
    <property type="evidence" value="ECO:0007669"/>
    <property type="project" value="TreeGrafter"/>
</dbReference>
<dbReference type="InterPro" id="IPR036907">
    <property type="entry name" value="5'-Nucleotdase_C_sf"/>
</dbReference>
<dbReference type="Proteomes" id="UP000199116">
    <property type="component" value="Unassembled WGS sequence"/>
</dbReference>
<keyword evidence="4" id="KW-1185">Reference proteome</keyword>
<proteinExistence type="predicted"/>
<dbReference type="RefSeq" id="WP_093303709.1">
    <property type="nucleotide sequence ID" value="NZ_FOOH01000006.1"/>
</dbReference>
<dbReference type="InterPro" id="IPR008334">
    <property type="entry name" value="5'-Nucleotdase_C"/>
</dbReference>
<evidence type="ECO:0000256" key="1">
    <source>
        <dbReference type="SAM" id="SignalP"/>
    </source>
</evidence>
<dbReference type="PANTHER" id="PTHR11575:SF24">
    <property type="entry name" value="5'-NUCLEOTIDASE"/>
    <property type="match status" value="1"/>
</dbReference>
<evidence type="ECO:0000313" key="3">
    <source>
        <dbReference type="EMBL" id="SFF72658.1"/>
    </source>
</evidence>
<dbReference type="Pfam" id="PF02872">
    <property type="entry name" value="5_nucleotid_C"/>
    <property type="match status" value="1"/>
</dbReference>
<dbReference type="InterPro" id="IPR006179">
    <property type="entry name" value="5_nucleotidase/apyrase"/>
</dbReference>
<feature type="signal peptide" evidence="1">
    <location>
        <begin position="1"/>
        <end position="21"/>
    </location>
</feature>
<evidence type="ECO:0000259" key="2">
    <source>
        <dbReference type="Pfam" id="PF02872"/>
    </source>
</evidence>
<keyword evidence="1" id="KW-0732">Signal</keyword>
<feature type="chain" id="PRO_5011612371" evidence="1">
    <location>
        <begin position="22"/>
        <end position="252"/>
    </location>
</feature>
<evidence type="ECO:0000313" key="4">
    <source>
        <dbReference type="Proteomes" id="UP000199116"/>
    </source>
</evidence>
<dbReference type="GO" id="GO:0016787">
    <property type="term" value="F:hydrolase activity"/>
    <property type="evidence" value="ECO:0007669"/>
    <property type="project" value="InterPro"/>
</dbReference>
<organism evidence="3 4">
    <name type="scientific">Salegentibacter agarivorans</name>
    <dbReference type="NCBI Taxonomy" id="345907"/>
    <lineage>
        <taxon>Bacteria</taxon>
        <taxon>Pseudomonadati</taxon>
        <taxon>Bacteroidota</taxon>
        <taxon>Flavobacteriia</taxon>
        <taxon>Flavobacteriales</taxon>
        <taxon>Flavobacteriaceae</taxon>
        <taxon>Salegentibacter</taxon>
    </lineage>
</organism>
<dbReference type="SUPFAM" id="SSF55816">
    <property type="entry name" value="5'-nucleotidase (syn. UDP-sugar hydrolase), C-terminal domain"/>
    <property type="match status" value="1"/>
</dbReference>